<reference evidence="2 3" key="1">
    <citation type="submission" date="2019-08" db="EMBL/GenBank/DDBJ databases">
        <title>In-depth cultivation of the pig gut microbiome towards novel bacterial diversity and tailored functional studies.</title>
        <authorList>
            <person name="Wylensek D."/>
            <person name="Hitch T.C.A."/>
            <person name="Clavel T."/>
        </authorList>
    </citation>
    <scope>NUCLEOTIDE SEQUENCE [LARGE SCALE GENOMIC DNA]</scope>
    <source>
        <strain evidence="2 3">WCA3-601-WT-6H</strain>
    </source>
</reference>
<protein>
    <recommendedName>
        <fullName evidence="4">Glycosyltransferase RgtA/B/C/D-like domain-containing protein</fullName>
    </recommendedName>
</protein>
<keyword evidence="1" id="KW-0472">Membrane</keyword>
<sequence>MKKKYIGTVFFSLLLLLLFLPVFFYIIYYGNNVDYNAMHKIVTVEGNRVLFLCAIVGAAVLGILYYFLRKIPTTPRTITVFTTVTVAVCVLFYMINVSISKCIAFYGGWDCGMVANSARWIFEGGELGYDDYYTIYSNNIPITWLLYKLYCFSSGMKAYPYNPEFIWIQFQCVMLSLAVLCSVLLVLRVSKNLGTSVIALIFNIAILGISPWKIIPYTDGCTIAMPVMILFLYSMVRGRKSRWSYALWFLLMFLGCLSGIMKATCYVAVIAIVIIDIFWTVSEESDVRSRLYGLGGKMLLLVIAFCLASWCRQGMYQTLHYEYNPELEIGWSNYMYNGLNEDTTGACSGEGLEIVRSFAGSDKASRMQYELAGIRRRMQERGFIGTLRFWLHKQVMNFNDGTFSWYQEGYFQAWEYPEISDSSFTEPLRNFYWLDGSNYIWFTTVSQGLWIFVLLGILTEAALLLVNAIAGFRKHGMSVREESSELLNISVTMIVIFIGMFLFVMLFEARARYLYNMIPVFSTMAVLGWCGIYRKCFLMFVKKRQ</sequence>
<dbReference type="RefSeq" id="WP_154495966.1">
    <property type="nucleotide sequence ID" value="NZ_VUMU01000005.1"/>
</dbReference>
<feature type="transmembrane region" description="Helical" evidence="1">
    <location>
        <begin position="486"/>
        <end position="507"/>
    </location>
</feature>
<feature type="transmembrane region" description="Helical" evidence="1">
    <location>
        <begin position="7"/>
        <end position="29"/>
    </location>
</feature>
<organism evidence="2 3">
    <name type="scientific">Waltera intestinalis</name>
    <dbReference type="NCBI Taxonomy" id="2606635"/>
    <lineage>
        <taxon>Bacteria</taxon>
        <taxon>Bacillati</taxon>
        <taxon>Bacillota</taxon>
        <taxon>Clostridia</taxon>
        <taxon>Lachnospirales</taxon>
        <taxon>Lachnospiraceae</taxon>
        <taxon>Waltera</taxon>
    </lineage>
</organism>
<dbReference type="AlphaFoldDB" id="A0A6L5YJJ5"/>
<feature type="transmembrane region" description="Helical" evidence="1">
    <location>
        <begin position="439"/>
        <end position="466"/>
    </location>
</feature>
<feature type="transmembrane region" description="Helical" evidence="1">
    <location>
        <begin position="49"/>
        <end position="68"/>
    </location>
</feature>
<feature type="transmembrane region" description="Helical" evidence="1">
    <location>
        <begin position="291"/>
        <end position="310"/>
    </location>
</feature>
<keyword evidence="1" id="KW-0812">Transmembrane</keyword>
<feature type="transmembrane region" description="Helical" evidence="1">
    <location>
        <begin position="165"/>
        <end position="186"/>
    </location>
</feature>
<keyword evidence="1" id="KW-1133">Transmembrane helix</keyword>
<evidence type="ECO:0000256" key="1">
    <source>
        <dbReference type="SAM" id="Phobius"/>
    </source>
</evidence>
<evidence type="ECO:0008006" key="4">
    <source>
        <dbReference type="Google" id="ProtNLM"/>
    </source>
</evidence>
<evidence type="ECO:0000313" key="3">
    <source>
        <dbReference type="Proteomes" id="UP000476055"/>
    </source>
</evidence>
<dbReference type="Proteomes" id="UP000476055">
    <property type="component" value="Unassembled WGS sequence"/>
</dbReference>
<proteinExistence type="predicted"/>
<feature type="transmembrane region" description="Helical" evidence="1">
    <location>
        <begin position="243"/>
        <end position="260"/>
    </location>
</feature>
<name>A0A6L5YJJ5_9FIRM</name>
<dbReference type="EMBL" id="VUMU01000005">
    <property type="protein sequence ID" value="MST57827.1"/>
    <property type="molecule type" value="Genomic_DNA"/>
</dbReference>
<gene>
    <name evidence="2" type="ORF">FYJ59_06155</name>
</gene>
<evidence type="ECO:0000313" key="2">
    <source>
        <dbReference type="EMBL" id="MST57827.1"/>
    </source>
</evidence>
<feature type="transmembrane region" description="Helical" evidence="1">
    <location>
        <begin position="513"/>
        <end position="533"/>
    </location>
</feature>
<accession>A0A6L5YJJ5</accession>
<comment type="caution">
    <text evidence="2">The sequence shown here is derived from an EMBL/GenBank/DDBJ whole genome shotgun (WGS) entry which is preliminary data.</text>
</comment>
<keyword evidence="3" id="KW-1185">Reference proteome</keyword>
<feature type="transmembrane region" description="Helical" evidence="1">
    <location>
        <begin position="193"/>
        <end position="211"/>
    </location>
</feature>
<feature type="transmembrane region" description="Helical" evidence="1">
    <location>
        <begin position="80"/>
        <end position="99"/>
    </location>
</feature>
<feature type="transmembrane region" description="Helical" evidence="1">
    <location>
        <begin position="217"/>
        <end position="236"/>
    </location>
</feature>